<dbReference type="SMART" id="SM00181">
    <property type="entry name" value="EGF"/>
    <property type="match status" value="7"/>
</dbReference>
<feature type="domain" description="Laminin EGF-like" evidence="12">
    <location>
        <begin position="424"/>
        <end position="473"/>
    </location>
</feature>
<feature type="disulfide bond" evidence="10">
    <location>
        <begin position="568"/>
        <end position="582"/>
    </location>
</feature>
<dbReference type="Pfam" id="PF24973">
    <property type="entry name" value="EGF_LMN_ATRN"/>
    <property type="match status" value="2"/>
</dbReference>
<dbReference type="InterPro" id="IPR001791">
    <property type="entry name" value="Laminin_G"/>
</dbReference>
<feature type="disulfide bond" evidence="10">
    <location>
        <begin position="147"/>
        <end position="164"/>
    </location>
</feature>
<dbReference type="Proteomes" id="UP000038040">
    <property type="component" value="Unplaced"/>
</dbReference>
<evidence type="ECO:0000256" key="10">
    <source>
        <dbReference type="PROSITE-ProRule" id="PRU00460"/>
    </source>
</evidence>
<evidence type="ECO:0000259" key="13">
    <source>
        <dbReference type="PROSITE" id="PS51115"/>
    </source>
</evidence>
<feature type="domain" description="Laminin G" evidence="11">
    <location>
        <begin position="1616"/>
        <end position="1778"/>
    </location>
</feature>
<evidence type="ECO:0000313" key="14">
    <source>
        <dbReference type="EMBL" id="VDN56984.1"/>
    </source>
</evidence>
<dbReference type="PRINTS" id="PR00011">
    <property type="entry name" value="EGFLAMININ"/>
</dbReference>
<dbReference type="InterPro" id="IPR013320">
    <property type="entry name" value="ConA-like_dom_sf"/>
</dbReference>
<feature type="disulfide bond" evidence="10">
    <location>
        <begin position="652"/>
        <end position="661"/>
    </location>
</feature>
<name>A0A0N4U6N6_DRAME</name>
<evidence type="ECO:0000313" key="16">
    <source>
        <dbReference type="Proteomes" id="UP000274756"/>
    </source>
</evidence>
<feature type="disulfide bond" evidence="10">
    <location>
        <begin position="120"/>
        <end position="129"/>
    </location>
</feature>
<feature type="disulfide bond" evidence="10">
    <location>
        <begin position="700"/>
        <end position="709"/>
    </location>
</feature>
<dbReference type="GO" id="GO:0005576">
    <property type="term" value="C:extracellular region"/>
    <property type="evidence" value="ECO:0007669"/>
    <property type="project" value="UniProtKB-ARBA"/>
</dbReference>
<feature type="domain" description="Laminin G" evidence="11">
    <location>
        <begin position="2030"/>
        <end position="2207"/>
    </location>
</feature>
<dbReference type="FunFam" id="2.10.25.10:FF:000083">
    <property type="entry name" value="Laminin subunit alpha"/>
    <property type="match status" value="1"/>
</dbReference>
<feature type="domain" description="Laminin G" evidence="11">
    <location>
        <begin position="1441"/>
        <end position="1610"/>
    </location>
</feature>
<dbReference type="Pfam" id="PF00053">
    <property type="entry name" value="EGF_laminin"/>
    <property type="match status" value="8"/>
</dbReference>
<dbReference type="Gene3D" id="2.10.25.10">
    <property type="entry name" value="Laminin"/>
    <property type="match status" value="10"/>
</dbReference>
<dbReference type="InterPro" id="IPR050372">
    <property type="entry name" value="Neurexin-related_CASP"/>
</dbReference>
<comment type="caution">
    <text evidence="10">Lacks conserved residue(s) required for the propagation of feature annotation.</text>
</comment>
<dbReference type="SUPFAM" id="SSF49899">
    <property type="entry name" value="Concanavalin A-like lectins/glucanases"/>
    <property type="match status" value="5"/>
</dbReference>
<dbReference type="PROSITE" id="PS51115">
    <property type="entry name" value="LAMININ_IVA"/>
    <property type="match status" value="1"/>
</dbReference>
<dbReference type="FunFam" id="2.10.25.10:FF:000051">
    <property type="entry name" value="Laminin subunit alpha 4"/>
    <property type="match status" value="1"/>
</dbReference>
<feature type="domain" description="Laminin EGF-like" evidence="12">
    <location>
        <begin position="97"/>
        <end position="144"/>
    </location>
</feature>
<dbReference type="CDD" id="cd00055">
    <property type="entry name" value="EGF_Lam"/>
    <property type="match status" value="10"/>
</dbReference>
<feature type="domain" description="Laminin EGF-like" evidence="12">
    <location>
        <begin position="585"/>
        <end position="631"/>
    </location>
</feature>
<dbReference type="Pfam" id="PF00052">
    <property type="entry name" value="Laminin_B"/>
    <property type="match status" value="1"/>
</dbReference>
<dbReference type="SMART" id="SM00281">
    <property type="entry name" value="LamB"/>
    <property type="match status" value="1"/>
</dbReference>
<organism evidence="15 17">
    <name type="scientific">Dracunculus medinensis</name>
    <name type="common">Guinea worm</name>
    <dbReference type="NCBI Taxonomy" id="318479"/>
    <lineage>
        <taxon>Eukaryota</taxon>
        <taxon>Metazoa</taxon>
        <taxon>Ecdysozoa</taxon>
        <taxon>Nematoda</taxon>
        <taxon>Chromadorea</taxon>
        <taxon>Rhabditida</taxon>
        <taxon>Spirurina</taxon>
        <taxon>Dracunculoidea</taxon>
        <taxon>Dracunculidae</taxon>
        <taxon>Dracunculus</taxon>
    </lineage>
</organism>
<feature type="disulfide bond" evidence="10">
    <location>
        <begin position="27"/>
        <end position="36"/>
    </location>
</feature>
<dbReference type="Proteomes" id="UP000274756">
    <property type="component" value="Unassembled WGS sequence"/>
</dbReference>
<feature type="disulfide bond" evidence="10">
    <location>
        <begin position="166"/>
        <end position="175"/>
    </location>
</feature>
<reference evidence="17" key="1">
    <citation type="submission" date="2017-02" db="UniProtKB">
        <authorList>
            <consortium name="WormBaseParasite"/>
        </authorList>
    </citation>
    <scope>IDENTIFICATION</scope>
</reference>
<feature type="disulfide bond" evidence="10">
    <location>
        <begin position="604"/>
        <end position="613"/>
    </location>
</feature>
<dbReference type="InterPro" id="IPR000034">
    <property type="entry name" value="Laminin_IV"/>
</dbReference>
<dbReference type="PROSITE" id="PS50025">
    <property type="entry name" value="LAM_G_DOMAIN"/>
    <property type="match status" value="5"/>
</dbReference>
<evidence type="ECO:0000256" key="5">
    <source>
        <dbReference type="ARBA" id="ARBA00022737"/>
    </source>
</evidence>
<feature type="domain" description="Laminin G" evidence="11">
    <location>
        <begin position="1851"/>
        <end position="2024"/>
    </location>
</feature>
<gene>
    <name evidence="14" type="ORF">DME_LOCUS6957</name>
</gene>
<keyword evidence="2" id="KW-0964">Secreted</keyword>
<feature type="domain" description="Laminin EGF-like" evidence="12">
    <location>
        <begin position="632"/>
        <end position="678"/>
    </location>
</feature>
<feature type="domain" description="Laminin EGF-like" evidence="12">
    <location>
        <begin position="145"/>
        <end position="195"/>
    </location>
</feature>
<evidence type="ECO:0000256" key="1">
    <source>
        <dbReference type="ARBA" id="ARBA00004302"/>
    </source>
</evidence>
<protein>
    <submittedName>
        <fullName evidence="17">Laminin EGF-like domain-containing protein</fullName>
    </submittedName>
</protein>
<dbReference type="FunFam" id="2.10.25.10:FF:000209">
    <property type="entry name" value="Laminin subunit alpha 5"/>
    <property type="match status" value="1"/>
</dbReference>
<feature type="domain" description="Laminin IV type A" evidence="13">
    <location>
        <begin position="217"/>
        <end position="390"/>
    </location>
</feature>
<dbReference type="FunFam" id="2.10.25.10:FF:000407">
    <property type="entry name" value="Laminin subunit alpha-3"/>
    <property type="match status" value="1"/>
</dbReference>
<dbReference type="GO" id="GO:0005604">
    <property type="term" value="C:basement membrane"/>
    <property type="evidence" value="ECO:0007669"/>
    <property type="project" value="UniProtKB-SubCell"/>
</dbReference>
<dbReference type="Gene3D" id="2.60.120.200">
    <property type="match status" value="5"/>
</dbReference>
<evidence type="ECO:0000256" key="8">
    <source>
        <dbReference type="ARBA" id="ARBA00023180"/>
    </source>
</evidence>
<dbReference type="GO" id="GO:0040017">
    <property type="term" value="P:positive regulation of locomotion"/>
    <property type="evidence" value="ECO:0007669"/>
    <property type="project" value="UniProtKB-ARBA"/>
</dbReference>
<dbReference type="PANTHER" id="PTHR15036:SF67">
    <property type="entry name" value="LAMININ SUBUNIT ALPHA-LIKE PROTEIN"/>
    <property type="match status" value="1"/>
</dbReference>
<dbReference type="PANTHER" id="PTHR15036">
    <property type="entry name" value="PIKACHURIN-LIKE PROTEIN"/>
    <property type="match status" value="1"/>
</dbReference>
<feature type="domain" description="Laminin EGF-like" evidence="12">
    <location>
        <begin position="679"/>
        <end position="726"/>
    </location>
</feature>
<keyword evidence="5" id="KW-0677">Repeat</keyword>
<reference evidence="14 16" key="2">
    <citation type="submission" date="2018-11" db="EMBL/GenBank/DDBJ databases">
        <authorList>
            <consortium name="Pathogen Informatics"/>
        </authorList>
    </citation>
    <scope>NUCLEOTIDE SEQUENCE [LARGE SCALE GENOMIC DNA]</scope>
</reference>
<dbReference type="WBParaSite" id="DME_0000259701-mRNA-1">
    <property type="protein sequence ID" value="DME_0000259701-mRNA-1"/>
    <property type="gene ID" value="DME_0000259701"/>
</dbReference>
<evidence type="ECO:0000256" key="2">
    <source>
        <dbReference type="ARBA" id="ARBA00022525"/>
    </source>
</evidence>
<dbReference type="CDD" id="cd00110">
    <property type="entry name" value="LamG"/>
    <property type="match status" value="5"/>
</dbReference>
<sequence length="2210" mass="244797">MEALSCDCNPHGSTRFSCQEYGGQCSCRPNIIGRQCNRCAVGYYGFPNCIKCKCLDNQLCDERTGQCHCPPYVDGQSCDKCVSHAFGYDPLIGCQLCGCVPEGSEHAQLQCDPNSGQCLCKANIGGRKCDKCLSGYYGFPLCFECACDIRGTTEDICDPKTAQCKCKKNVIGDNCDTCRVGTFDLQTMNPDGCSECFCFGATDRCRSAYFPISFRNFDEEGWNVTDENGELSHADGTFRYTSSGNAPSSDVYFLVPLQDVDYTNSYGLKLTFVISSFPSNAVSKMNTAADVQLISSNMILEFWASEQPSDPKKPFPVEVKILPENFLTNKGERISRADLMLVLHGLKQLRIKACYYSDCQSATISDFQLEVARDDQNSFDNLFTATSIELCSCPPPYSGSSCQLCSPEHYRVSSGQYLGACIPCECNRHSGSCDVNTGVCFDCQHNTTGDHCELCIEGFYGDATTASPYSCLPCACPYSSVSNNFAVSCQVTETGLLQSCKCKTGYTSDRCDRCDVGFYGQPLQIDGSCKKCYCNENNNLSLHGSCNPISGICDLCENNTDGNHCEICKEWYYGDAIKAKNCSECSCNKCGSSTCDSISGQCYCYPYVEGSECDRCVENAWGFSSCQGCQPCHCSLASSSTQCHPDTGKCTCMPGATGPTCESCENGYWNYTAYGCKKCDCEADLSRGTVCDVRTGQCHCQEGATGPRCNQCLPEYLRIPVHGCKFCDECVHSLNNDDLFTLDSSLDLIATSIGNISTTVLTGARLRRIEAKIQETNIKLDNFSEADIRADIETLKEKMNSLKSPASAITIRLNRSMDMLHSVQLKLDKIVKDTEEISANSFDRIEIASWVVDHLKNLIRAIREGLDTADRQRWIGRAEDLLAQMKNISIDSSEGIEKITKLMKNQVDQLPIFAFASSVKELQKDLNELASNLDVMEKSTAAIDENISVFSVSQQAVDNLLEELNETMTKISARIEFNSRFKREVNKFDYEKKTELLEEEAARLSSMFGGTRIEAENGVRAANAYKEVVEMLQAAGNSSNDAENYAKEAKHLGEGQANAAKSSREKSASLLRSTSLIKSEMINEVSSSKIALSKQLSNVNQSINDQQSRVDSLRSKYDDQDIDGKTKQAITIASDAMSKVNKANELRAVQPQISSLIMDSEVFINRNVKSVDDINSARNQINQVIHNNISKLIQPTIVQLSNLQDLMLNKTNDIKLRQEKMDSLKEKISLARELANRIKLGVHMEKNSILELPLGMRIARSALHTNIDFSFRTFLLNGLLLFYGNEQSTAGTQTSDYIAIEIENGNIRTIVDLGAIPTIVESKTDVADGRWRKISVEQLGKSVSLHIYQPISHVVEEVRNATVSGPKFVLNLHPKRSRLFIGSIPPNVNVASDIQNRYFIGDIEQLTINGNAIGLWLSKEGTSRNVQGAEKQPMIATSTIDESLGFNGNGYIIQRMGQWNPSKKTEFSLRFRTFSPDGLLLYFGKERDFLALRINDGQVELSYDFGSGVGRVICQKKNYNDGNMHSVYVHRIGHEIKLHVDEDDLTEAKLPDDNFELELIDVFYIGGVPSDVSTRFAVIPFTGCIEGIRLEMNFIHLSDAKAIKEVQSSCSDKTIRLVSLISERSFVHFSNSTIAKNIEFMFQFKTKKPIAVLATIVSDEMENVLQVRLESGFVYVVLGGDTKDTLKVETDSLSDGRWHFISVAKTSKIKIYIDDLHSNEAYVPVDYDETFGQKNMLFFGKDPFSNLSFEGCIGDLVVNNHLLDFSEAETREVQLNSCYIVENDIISLPELKQSTSMSLKSENNVDSSFTTNFPVIHEATKEPFRTKSKVRSLNDCALRKAPYEQLEGLNGKRYGLTPTSRQEYHNVLASFDKKVTISMEVQATASNGVLLFVTNEQHTDHLSLFLVNGIVHFTYNSGTGQATLFSNRSIIDDEWHTIIIERDGAIGKLFIDDNLESVDNSSVGTDAVDIQPPIYIGGIPSDLRPIAAVLVPNVKAGFGGCIRELKLNDEAIGNEPKEFGIAPCNRTVESGLYFGQEGGYVVLNDNFKVITNIIEFDIRPRTNNGILLSVGSNECLAVQLLNGTVQFTIDNGAGKEKVIHLPGASNAVCDGHWHYMKLYKTKNLMTLTVDGKSSLHIMKKGKKTETTTNDPFYLGGIPKHAKQACLDIMENFIGCVRVYNIGKKPRKKKNINIDTLPAYGDVIRNQCPVN</sequence>
<dbReference type="AlphaFoldDB" id="A0A0N4U6N6"/>
<feature type="disulfide bond" evidence="10">
    <location>
        <begin position="443"/>
        <end position="452"/>
    </location>
</feature>
<evidence type="ECO:0000256" key="9">
    <source>
        <dbReference type="ARBA" id="ARBA00023292"/>
    </source>
</evidence>
<feature type="domain" description="Laminin G" evidence="11">
    <location>
        <begin position="1239"/>
        <end position="1429"/>
    </location>
</feature>
<keyword evidence="6" id="KW-0084">Basement membrane</keyword>
<keyword evidence="9 10" id="KW-0424">Laminin EGF-like domain</keyword>
<feature type="disulfide bond" evidence="10">
    <location>
        <begin position="145"/>
        <end position="157"/>
    </location>
</feature>
<comment type="subcellular location">
    <subcellularLocation>
        <location evidence="1">Secreted</location>
        <location evidence="1">Extracellular space</location>
        <location evidence="1">Extracellular matrix</location>
        <location evidence="1">Basement membrane</location>
    </subcellularLocation>
</comment>
<feature type="disulfide bond" evidence="10">
    <location>
        <begin position="681"/>
        <end position="698"/>
    </location>
</feature>
<evidence type="ECO:0000313" key="15">
    <source>
        <dbReference type="Proteomes" id="UP000038040"/>
    </source>
</evidence>
<dbReference type="InterPro" id="IPR002049">
    <property type="entry name" value="LE_dom"/>
</dbReference>
<feature type="domain" description="Laminin EGF-like" evidence="12">
    <location>
        <begin position="532"/>
        <end position="584"/>
    </location>
</feature>
<evidence type="ECO:0000259" key="12">
    <source>
        <dbReference type="PROSITE" id="PS50027"/>
    </source>
</evidence>
<feature type="disulfide bond" evidence="10">
    <location>
        <begin position="8"/>
        <end position="25"/>
    </location>
</feature>
<evidence type="ECO:0000256" key="6">
    <source>
        <dbReference type="ARBA" id="ARBA00022869"/>
    </source>
</evidence>
<keyword evidence="3" id="KW-0272">Extracellular matrix</keyword>
<evidence type="ECO:0000256" key="4">
    <source>
        <dbReference type="ARBA" id="ARBA00022729"/>
    </source>
</evidence>
<feature type="disulfide bond" evidence="10">
    <location>
        <begin position="556"/>
        <end position="565"/>
    </location>
</feature>
<feature type="domain" description="Laminin EGF-like" evidence="12">
    <location>
        <begin position="6"/>
        <end position="51"/>
    </location>
</feature>
<accession>A0A0N4U6N6</accession>
<evidence type="ECO:0000256" key="3">
    <source>
        <dbReference type="ARBA" id="ARBA00022530"/>
    </source>
</evidence>
<feature type="disulfide bond" evidence="10">
    <location>
        <begin position="6"/>
        <end position="18"/>
    </location>
</feature>
<dbReference type="SMART" id="SM00180">
    <property type="entry name" value="EGF_Lam"/>
    <property type="match status" value="10"/>
</dbReference>
<keyword evidence="16" id="KW-1185">Reference proteome</keyword>
<dbReference type="PROSITE" id="PS50027">
    <property type="entry name" value="EGF_LAM_2"/>
    <property type="match status" value="8"/>
</dbReference>
<dbReference type="InterPro" id="IPR000742">
    <property type="entry name" value="EGF"/>
</dbReference>
<evidence type="ECO:0000256" key="7">
    <source>
        <dbReference type="ARBA" id="ARBA00023157"/>
    </source>
</evidence>
<dbReference type="Pfam" id="PF02210">
    <property type="entry name" value="Laminin_G_2"/>
    <property type="match status" value="5"/>
</dbReference>
<dbReference type="FunFam" id="2.10.25.10:FF:000106">
    <property type="entry name" value="Heparan sulfate proteoglycan 2"/>
    <property type="match status" value="1"/>
</dbReference>
<dbReference type="OrthoDB" id="10011303at2759"/>
<dbReference type="SMART" id="SM00282">
    <property type="entry name" value="LamG"/>
    <property type="match status" value="5"/>
</dbReference>
<feature type="disulfide bond" evidence="10">
    <location>
        <begin position="679"/>
        <end position="691"/>
    </location>
</feature>
<dbReference type="PROSITE" id="PS01248">
    <property type="entry name" value="EGF_LAM_1"/>
    <property type="match status" value="5"/>
</dbReference>
<keyword evidence="7 10" id="KW-1015">Disulfide bond</keyword>
<keyword evidence="8" id="KW-0325">Glycoprotein</keyword>
<dbReference type="EMBL" id="UYYG01001158">
    <property type="protein sequence ID" value="VDN56984.1"/>
    <property type="molecule type" value="Genomic_DNA"/>
</dbReference>
<evidence type="ECO:0000259" key="11">
    <source>
        <dbReference type="PROSITE" id="PS50025"/>
    </source>
</evidence>
<evidence type="ECO:0000313" key="17">
    <source>
        <dbReference type="WBParaSite" id="DME_0000259701-mRNA-1"/>
    </source>
</evidence>
<dbReference type="STRING" id="318479.A0A0N4U6N6"/>
<dbReference type="SUPFAM" id="SSF57196">
    <property type="entry name" value="EGF/Laminin"/>
    <property type="match status" value="9"/>
</dbReference>
<dbReference type="InterPro" id="IPR056863">
    <property type="entry name" value="LMN_ATRN_NET-like_EGF"/>
</dbReference>
<keyword evidence="4" id="KW-0732">Signal</keyword>
<proteinExistence type="predicted"/>
<dbReference type="FunFam" id="2.10.25.10:FF:000188">
    <property type="entry name" value="Laminin subunit gamma 2"/>
    <property type="match status" value="1"/>
</dbReference>